<gene>
    <name evidence="1" type="ORF">CPELLU_LOCUS18885</name>
</gene>
<evidence type="ECO:0000313" key="2">
    <source>
        <dbReference type="Proteomes" id="UP000789759"/>
    </source>
</evidence>
<accession>A0A9N9K909</accession>
<dbReference type="OrthoDB" id="2352382at2759"/>
<reference evidence="1" key="1">
    <citation type="submission" date="2021-06" db="EMBL/GenBank/DDBJ databases">
        <authorList>
            <person name="Kallberg Y."/>
            <person name="Tangrot J."/>
            <person name="Rosling A."/>
        </authorList>
    </citation>
    <scope>NUCLEOTIDE SEQUENCE</scope>
    <source>
        <strain evidence="1">FL966</strain>
    </source>
</reference>
<name>A0A9N9K909_9GLOM</name>
<evidence type="ECO:0000313" key="1">
    <source>
        <dbReference type="EMBL" id="CAG8813187.1"/>
    </source>
</evidence>
<protein>
    <submittedName>
        <fullName evidence="1">5878_t:CDS:1</fullName>
    </submittedName>
</protein>
<sequence length="87" mass="10147">DYDPLVDLGNKGKQFNIEFFVIPIHGFFGFPASYLRYEEFKNVSFNIRVSDPKAKTYKDIKLQDKVSDYFDKKPVMGHIHIIVESIS</sequence>
<proteinExistence type="predicted"/>
<organism evidence="1 2">
    <name type="scientific">Cetraspora pellucida</name>
    <dbReference type="NCBI Taxonomy" id="1433469"/>
    <lineage>
        <taxon>Eukaryota</taxon>
        <taxon>Fungi</taxon>
        <taxon>Fungi incertae sedis</taxon>
        <taxon>Mucoromycota</taxon>
        <taxon>Glomeromycotina</taxon>
        <taxon>Glomeromycetes</taxon>
        <taxon>Diversisporales</taxon>
        <taxon>Gigasporaceae</taxon>
        <taxon>Cetraspora</taxon>
    </lineage>
</organism>
<comment type="caution">
    <text evidence="1">The sequence shown here is derived from an EMBL/GenBank/DDBJ whole genome shotgun (WGS) entry which is preliminary data.</text>
</comment>
<feature type="non-terminal residue" evidence="1">
    <location>
        <position position="87"/>
    </location>
</feature>
<dbReference type="AlphaFoldDB" id="A0A9N9K909"/>
<keyword evidence="2" id="KW-1185">Reference proteome</keyword>
<dbReference type="EMBL" id="CAJVQA010040612">
    <property type="protein sequence ID" value="CAG8813187.1"/>
    <property type="molecule type" value="Genomic_DNA"/>
</dbReference>
<dbReference type="Proteomes" id="UP000789759">
    <property type="component" value="Unassembled WGS sequence"/>
</dbReference>